<dbReference type="InterPro" id="IPR011990">
    <property type="entry name" value="TPR-like_helical_dom_sf"/>
</dbReference>
<dbReference type="STRING" id="28092.WM40_05635"/>
<dbReference type="SUPFAM" id="SSF48452">
    <property type="entry name" value="TPR-like"/>
    <property type="match status" value="3"/>
</dbReference>
<protein>
    <recommendedName>
        <fullName evidence="1">Bacteriophage N4 adsorption protein A C-terminal domain-containing protein</fullName>
    </recommendedName>
</protein>
<proteinExistence type="predicted"/>
<dbReference type="OrthoDB" id="7399085at2"/>
<feature type="domain" description="Bacteriophage N4 adsorption protein A C-terminal" evidence="1">
    <location>
        <begin position="802"/>
        <end position="969"/>
    </location>
</feature>
<reference evidence="2 3" key="1">
    <citation type="submission" date="2015-03" db="EMBL/GenBank/DDBJ databases">
        <title>Draft Genome Sequence of Burkholderia andropogonis type strain ICMP2807, isolated from Sorghum bicolor.</title>
        <authorList>
            <person name="Lopes-Santos L."/>
            <person name="Castro D.B."/>
            <person name="Ottoboni L.M."/>
            <person name="Park D."/>
            <person name="Weirc B.S."/>
            <person name="Destefano S.A."/>
        </authorList>
    </citation>
    <scope>NUCLEOTIDE SEQUENCE [LARGE SCALE GENOMIC DNA]</scope>
    <source>
        <strain evidence="2 3">ICMP2807</strain>
    </source>
</reference>
<dbReference type="Proteomes" id="UP000033618">
    <property type="component" value="Unassembled WGS sequence"/>
</dbReference>
<evidence type="ECO:0000259" key="1">
    <source>
        <dbReference type="Pfam" id="PF13283"/>
    </source>
</evidence>
<accession>A0A0F5K378</accession>
<dbReference type="Gene3D" id="1.25.40.10">
    <property type="entry name" value="Tetratricopeptide repeat domain"/>
    <property type="match status" value="3"/>
</dbReference>
<evidence type="ECO:0000313" key="3">
    <source>
        <dbReference type="Proteomes" id="UP000033618"/>
    </source>
</evidence>
<sequence length="975" mass="103888">MTERRRTFSKRAADRIAPTSAQVTGCVPRATTRRNGITPLRLAMSSLMSVTSVLKTVSRVVPLLLGGAMPFAHADAVLPLPLSGPAYAVAQEAQRDYNARRYDESATQAREAIRQRPDVIDLRLLLANALAAGGHQREAIHVIDDARRDFGDQRVLLARRQQILIAGRPYTPTPAFLAAQEGYRAYARQDYPAAEAAASRSLDLDPRSMAVRLLLVDTLAAQHKDAEAYAAIQAALEMDASGGSDIADTSSAPFTAAARAGHDRADAAAISRADAERDLNDRRAVVGARLAIPDATAAALALKNGDDVQAVKHAKAATLFAPNDPTYRELLIAALFADRQPQAADTEATAAIALHGTTGASDSDPSGAIFYVWRAFARAQQNKPGEAIADAQSALQQLAVRDAPSLAPTDSDDNLALARRTRAVNARLSIADLALYLGNAGVAEVALQPLHDALGQSDGEAHPAPTDINAVAVAQRWREAQALATGKAPTLARLYPRIPATTSDTDAGGAAPLLVSSSALRAVTIPEPWSGTGAASTQTVARGRPAPPILECTLSTYGPACMTYPYDPAYAAYQAGARAFDRRDNTAAVLAAREAVRIAPDDATHVLLLIDALNADGRQSEARRVATNAVNQGLLDLVPDLQGAYLASAANRPKLAAQRFQRADANGDLPPTGYLDAGYATLQAGDAPVASSYFKRAIDADQAGTIALPPPTLLDTRRTESEIDRRGGLTVSTSYRPGVAAGLENNPSASTANKSLQTSVEGYWRPWGYMSGHTVEVYARASGTWWDDRSGFASASNSGARDAGVASLSGAVGVRGRPFATQNAVLAVEREIPLGRNAVSDWLARAAYSNGFGTAIRYDVPSWWTGTFYGEVGRYLQAGKNYWTTEADLGRTYRIDAIKPEATIFPYAVVGGDYNQLTNNGYGVGVGAGLTMRWQFRQDRYHAPRSYWQASVQYRFRIAGDDRAKGVFINLTYGY</sequence>
<dbReference type="EMBL" id="LAQU01000004">
    <property type="protein sequence ID" value="KKB64405.1"/>
    <property type="molecule type" value="Genomic_DNA"/>
</dbReference>
<dbReference type="Pfam" id="PF13283">
    <property type="entry name" value="NfrA_C"/>
    <property type="match status" value="1"/>
</dbReference>
<gene>
    <name evidence="2" type="ORF">WM40_05635</name>
</gene>
<dbReference type="InterPro" id="IPR025137">
    <property type="entry name" value="NfrA_C"/>
</dbReference>
<dbReference type="AlphaFoldDB" id="A0A0F5K378"/>
<comment type="caution">
    <text evidence="2">The sequence shown here is derived from an EMBL/GenBank/DDBJ whole genome shotgun (WGS) entry which is preliminary data.</text>
</comment>
<dbReference type="RefSeq" id="WP_046152386.1">
    <property type="nucleotide sequence ID" value="NZ_CADFGU010000008.1"/>
</dbReference>
<keyword evidence="3" id="KW-1185">Reference proteome</keyword>
<organism evidence="2 3">
    <name type="scientific">Robbsia andropogonis</name>
    <dbReference type="NCBI Taxonomy" id="28092"/>
    <lineage>
        <taxon>Bacteria</taxon>
        <taxon>Pseudomonadati</taxon>
        <taxon>Pseudomonadota</taxon>
        <taxon>Betaproteobacteria</taxon>
        <taxon>Burkholderiales</taxon>
        <taxon>Burkholderiaceae</taxon>
        <taxon>Robbsia</taxon>
    </lineage>
</organism>
<name>A0A0F5K378_9BURK</name>
<dbReference type="PATRIC" id="fig|28092.6.peg.1343"/>
<evidence type="ECO:0000313" key="2">
    <source>
        <dbReference type="EMBL" id="KKB64405.1"/>
    </source>
</evidence>